<dbReference type="SUPFAM" id="SSF89124">
    <property type="entry name" value="Nop domain"/>
    <property type="match status" value="1"/>
</dbReference>
<dbReference type="AlphaFoldDB" id="A0A507D7Q1"/>
<comment type="similarity">
    <text evidence="2">Belongs to the PRP31 family.</text>
</comment>
<feature type="region of interest" description="Disordered" evidence="9">
    <location>
        <begin position="345"/>
        <end position="403"/>
    </location>
</feature>
<keyword evidence="8" id="KW-0687">Ribonucleoprotein</keyword>
<comment type="subcellular location">
    <subcellularLocation>
        <location evidence="1">Nucleus</location>
    </subcellularLocation>
</comment>
<dbReference type="InterPro" id="IPR012976">
    <property type="entry name" value="NOSIC"/>
</dbReference>
<sequence length="526" mass="57004">MSEDLLADLDDLGEDEDVELSSAAISQSSNARKMSIDQPSQNNDNMPPDHDDASDHDDDMDDAEDFEEGNDNITSQDVNLPDIKNISDIATNARMRIVLQKIDVAKAVPRREAIEGGAVEDDPEYPLIVQANNLTADIDTEIIRITKFIRDKYAPKFPELETLIVNPLDYVKTVKAIGNEMDLTQIDLRSFLPTATVMVITVTATTSNGKPLLEDQLAVVLQACEMVTELEAGKRKILEYVESRMGFVAPNLSVLVGSATAAKLMGAAGGLTALSKIPGCNIRVLGATKRVNTGLSILGQQRHAGFLSQAEFILRLPTEYRAKAAKVFADKCALIARVDAARACPDGSQGRTVREEVDRKVEKLQEPPPGQSVKALPVPAEGPKKRRGGRRARKQKERLQMTEVRKQQNRLVFGVAEEEIGHQFGSTKGLGLAGQGGVPGKIRAVVADKKNKVGINQKKYARFSQSSGATSGLSSSLAFTPVQGLELENPEARAAASASRSSNAITSNEITADWFSTKFMRPAPKK</sequence>
<dbReference type="InterPro" id="IPR019175">
    <property type="entry name" value="Prp31_C"/>
</dbReference>
<keyword evidence="5" id="KW-0694">RNA-binding</keyword>
<dbReference type="InterPro" id="IPR027105">
    <property type="entry name" value="Prp31"/>
</dbReference>
<dbReference type="EMBL" id="QEAM01000073">
    <property type="protein sequence ID" value="TPX47619.1"/>
    <property type="molecule type" value="Genomic_DNA"/>
</dbReference>
<dbReference type="GO" id="GO:0003723">
    <property type="term" value="F:RNA binding"/>
    <property type="evidence" value="ECO:0007669"/>
    <property type="project" value="UniProtKB-KW"/>
</dbReference>
<evidence type="ECO:0000256" key="6">
    <source>
        <dbReference type="ARBA" id="ARBA00023187"/>
    </source>
</evidence>
<evidence type="ECO:0000256" key="4">
    <source>
        <dbReference type="ARBA" id="ARBA00022728"/>
    </source>
</evidence>
<evidence type="ECO:0000256" key="2">
    <source>
        <dbReference type="ARBA" id="ARBA00005572"/>
    </source>
</evidence>
<dbReference type="Pfam" id="PF09785">
    <property type="entry name" value="Prp31_C"/>
    <property type="match status" value="1"/>
</dbReference>
<reference evidence="11 12" key="1">
    <citation type="journal article" date="2019" name="Sci. Rep.">
        <title>Comparative genomics of chytrid fungi reveal insights into the obligate biotrophic and pathogenic lifestyle of Synchytrium endobioticum.</title>
        <authorList>
            <person name="van de Vossenberg B.T.L.H."/>
            <person name="Warris S."/>
            <person name="Nguyen H.D.T."/>
            <person name="van Gent-Pelzer M.P.E."/>
            <person name="Joly D.L."/>
            <person name="van de Geest H.C."/>
            <person name="Bonants P.J.M."/>
            <person name="Smith D.S."/>
            <person name="Levesque C.A."/>
            <person name="van der Lee T.A.J."/>
        </authorList>
    </citation>
    <scope>NUCLEOTIDE SEQUENCE [LARGE SCALE GENOMIC DNA]</scope>
    <source>
        <strain evidence="11 12">LEV6574</strain>
    </source>
</reference>
<feature type="compositionally biased region" description="Polar residues" evidence="9">
    <location>
        <begin position="23"/>
        <end position="45"/>
    </location>
</feature>
<keyword evidence="6" id="KW-0508">mRNA splicing</keyword>
<dbReference type="GO" id="GO:0000244">
    <property type="term" value="P:spliceosomal tri-snRNP complex assembly"/>
    <property type="evidence" value="ECO:0007669"/>
    <property type="project" value="InterPro"/>
</dbReference>
<dbReference type="Proteomes" id="UP000320475">
    <property type="component" value="Unassembled WGS sequence"/>
</dbReference>
<feature type="region of interest" description="Disordered" evidence="9">
    <location>
        <begin position="1"/>
        <end position="78"/>
    </location>
</feature>
<feature type="domain" description="Nop" evidence="10">
    <location>
        <begin position="248"/>
        <end position="366"/>
    </location>
</feature>
<keyword evidence="7" id="KW-0539">Nucleus</keyword>
<dbReference type="GO" id="GO:0005687">
    <property type="term" value="C:U4 snRNP"/>
    <property type="evidence" value="ECO:0007669"/>
    <property type="project" value="TreeGrafter"/>
</dbReference>
<dbReference type="Gene3D" id="1.10.246.90">
    <property type="entry name" value="Nop domain"/>
    <property type="match status" value="1"/>
</dbReference>
<name>A0A507D7Q1_9FUNG</name>
<evidence type="ECO:0000256" key="5">
    <source>
        <dbReference type="ARBA" id="ARBA00022884"/>
    </source>
</evidence>
<evidence type="ECO:0000313" key="12">
    <source>
        <dbReference type="Proteomes" id="UP000320475"/>
    </source>
</evidence>
<dbReference type="PANTHER" id="PTHR13904:SF0">
    <property type="entry name" value="U4_U6 SMALL NUCLEAR RIBONUCLEOPROTEIN PRP31"/>
    <property type="match status" value="1"/>
</dbReference>
<feature type="compositionally biased region" description="Acidic residues" evidence="9">
    <location>
        <begin position="54"/>
        <end position="70"/>
    </location>
</feature>
<feature type="compositionally biased region" description="Acidic residues" evidence="9">
    <location>
        <begin position="1"/>
        <end position="19"/>
    </location>
</feature>
<dbReference type="InterPro" id="IPR042239">
    <property type="entry name" value="Nop_C"/>
</dbReference>
<dbReference type="GO" id="GO:0071011">
    <property type="term" value="C:precatalytic spliceosome"/>
    <property type="evidence" value="ECO:0007669"/>
    <property type="project" value="TreeGrafter"/>
</dbReference>
<gene>
    <name evidence="11" type="ORF">SeLEV6574_g02558</name>
</gene>
<dbReference type="VEuPathDB" id="FungiDB:SeMB42_g00406"/>
<dbReference type="SMART" id="SM00931">
    <property type="entry name" value="NOSIC"/>
    <property type="match status" value="1"/>
</dbReference>
<dbReference type="PROSITE" id="PS51358">
    <property type="entry name" value="NOP"/>
    <property type="match status" value="1"/>
</dbReference>
<evidence type="ECO:0000256" key="9">
    <source>
        <dbReference type="SAM" id="MobiDB-lite"/>
    </source>
</evidence>
<dbReference type="OrthoDB" id="4771285at2759"/>
<comment type="caution">
    <text evidence="11">The sequence shown here is derived from an EMBL/GenBank/DDBJ whole genome shotgun (WGS) entry which is preliminary data.</text>
</comment>
<proteinExistence type="inferred from homology"/>
<dbReference type="InterPro" id="IPR002687">
    <property type="entry name" value="Nop_dom"/>
</dbReference>
<organism evidence="11 12">
    <name type="scientific">Synchytrium endobioticum</name>
    <dbReference type="NCBI Taxonomy" id="286115"/>
    <lineage>
        <taxon>Eukaryota</taxon>
        <taxon>Fungi</taxon>
        <taxon>Fungi incertae sedis</taxon>
        <taxon>Chytridiomycota</taxon>
        <taxon>Chytridiomycota incertae sedis</taxon>
        <taxon>Chytridiomycetes</taxon>
        <taxon>Synchytriales</taxon>
        <taxon>Synchytriaceae</taxon>
        <taxon>Synchytrium</taxon>
    </lineage>
</organism>
<evidence type="ECO:0000313" key="11">
    <source>
        <dbReference type="EMBL" id="TPX47619.1"/>
    </source>
</evidence>
<dbReference type="InterPro" id="IPR036070">
    <property type="entry name" value="Nop_dom_sf"/>
</dbReference>
<feature type="compositionally biased region" description="Basic and acidic residues" evidence="9">
    <location>
        <begin position="352"/>
        <end position="365"/>
    </location>
</feature>
<keyword evidence="3" id="KW-0507">mRNA processing</keyword>
<dbReference type="Gene3D" id="1.10.287.4070">
    <property type="match status" value="1"/>
</dbReference>
<dbReference type="GO" id="GO:0046540">
    <property type="term" value="C:U4/U6 x U5 tri-snRNP complex"/>
    <property type="evidence" value="ECO:0007669"/>
    <property type="project" value="InterPro"/>
</dbReference>
<dbReference type="Pfam" id="PF01798">
    <property type="entry name" value="Nop"/>
    <property type="match status" value="1"/>
</dbReference>
<dbReference type="FunFam" id="1.10.287.4070:FF:000003">
    <property type="entry name" value="U4/U6 small nuclear ribonucleoprotein PRP31"/>
    <property type="match status" value="1"/>
</dbReference>
<protein>
    <recommendedName>
        <fullName evidence="10">Nop domain-containing protein</fullName>
    </recommendedName>
</protein>
<accession>A0A507D7Q1</accession>
<feature type="compositionally biased region" description="Basic residues" evidence="9">
    <location>
        <begin position="384"/>
        <end position="396"/>
    </location>
</feature>
<evidence type="ECO:0000256" key="3">
    <source>
        <dbReference type="ARBA" id="ARBA00022664"/>
    </source>
</evidence>
<evidence type="ECO:0000256" key="1">
    <source>
        <dbReference type="ARBA" id="ARBA00004123"/>
    </source>
</evidence>
<keyword evidence="4" id="KW-0747">Spliceosome</keyword>
<dbReference type="FunFam" id="1.10.246.90:FF:000002">
    <property type="entry name" value="U4/U6 small nuclear ribonucleoprotein Prp31"/>
    <property type="match status" value="1"/>
</dbReference>
<dbReference type="PANTHER" id="PTHR13904">
    <property type="entry name" value="PRE-MRNA SPLICING FACTOR PRP31"/>
    <property type="match status" value="1"/>
</dbReference>
<evidence type="ECO:0000256" key="7">
    <source>
        <dbReference type="ARBA" id="ARBA00023242"/>
    </source>
</evidence>
<evidence type="ECO:0000259" key="10">
    <source>
        <dbReference type="PROSITE" id="PS51358"/>
    </source>
</evidence>
<evidence type="ECO:0000256" key="8">
    <source>
        <dbReference type="ARBA" id="ARBA00023274"/>
    </source>
</evidence>